<dbReference type="Proteomes" id="UP000029879">
    <property type="component" value="Unassembled WGS sequence"/>
</dbReference>
<proteinExistence type="predicted"/>
<reference evidence="1 2" key="1">
    <citation type="submission" date="2014-10" db="EMBL/GenBank/DDBJ databases">
        <title>Genome sequence of a Xanthomonas strain that is pathogenic on beans.</title>
        <authorList>
            <person name="Aritua V."/>
            <person name="Sapp M."/>
            <person name="Harrison J."/>
            <person name="Smith J."/>
            <person name="Studholme D."/>
        </authorList>
    </citation>
    <scope>NUCLEOTIDE SEQUENCE [LARGE SCALE GENOMIC DNA]</scope>
    <source>
        <strain evidence="1 2">Nyagatare</strain>
    </source>
</reference>
<organism evidence="1 2">
    <name type="scientific">Xanthomonas cannabis pv. phaseoli</name>
    <dbReference type="NCBI Taxonomy" id="1885902"/>
    <lineage>
        <taxon>Bacteria</taxon>
        <taxon>Pseudomonadati</taxon>
        <taxon>Pseudomonadota</taxon>
        <taxon>Gammaproteobacteria</taxon>
        <taxon>Lysobacterales</taxon>
        <taxon>Lysobacteraceae</taxon>
        <taxon>Xanthomonas</taxon>
    </lineage>
</organism>
<evidence type="ECO:0000313" key="1">
    <source>
        <dbReference type="EMBL" id="KGK57309.1"/>
    </source>
</evidence>
<accession>A0AB34P774</accession>
<sequence length="107" mass="11460">MLLYFPDHAQQPLAPNEFNRLAAGEALCISRIGANTDDLDRVGLVMREQAKHFPHDADADLLTLPLLALHQRAAAVLAQDQVDAAVGATQAGFFDAVTLAAKGFAHQ</sequence>
<dbReference type="EMBL" id="JRQI01000047">
    <property type="protein sequence ID" value="KGK57309.1"/>
    <property type="molecule type" value="Genomic_DNA"/>
</dbReference>
<evidence type="ECO:0000313" key="2">
    <source>
        <dbReference type="Proteomes" id="UP000029879"/>
    </source>
</evidence>
<name>A0AB34P774_9XANT</name>
<protein>
    <submittedName>
        <fullName evidence="1">Uncharacterized protein</fullName>
    </submittedName>
</protein>
<dbReference type="AlphaFoldDB" id="A0AB34P774"/>
<comment type="caution">
    <text evidence="1">The sequence shown here is derived from an EMBL/GenBank/DDBJ whole genome shotgun (WGS) entry which is preliminary data.</text>
</comment>
<gene>
    <name evidence="1" type="ORF">NC00_13265</name>
</gene>